<evidence type="ECO:0000313" key="1">
    <source>
        <dbReference type="EMBL" id="OUJ68812.1"/>
    </source>
</evidence>
<evidence type="ECO:0000313" key="2">
    <source>
        <dbReference type="Proteomes" id="UP000194873"/>
    </source>
</evidence>
<proteinExistence type="predicted"/>
<keyword evidence="2" id="KW-1185">Reference proteome</keyword>
<gene>
    <name evidence="1" type="ORF">BXP70_27330</name>
</gene>
<accession>A0A243W604</accession>
<protein>
    <submittedName>
        <fullName evidence="1">Uncharacterized protein</fullName>
    </submittedName>
</protein>
<dbReference type="EMBL" id="MTSE01000042">
    <property type="protein sequence ID" value="OUJ68812.1"/>
    <property type="molecule type" value="Genomic_DNA"/>
</dbReference>
<dbReference type="RefSeq" id="WP_143436733.1">
    <property type="nucleotide sequence ID" value="NZ_MTSE01000042.1"/>
</dbReference>
<reference evidence="1 2" key="1">
    <citation type="submission" date="2017-01" db="EMBL/GenBank/DDBJ databases">
        <title>A new Hymenobacter.</title>
        <authorList>
            <person name="Liang Y."/>
            <person name="Feng F."/>
        </authorList>
    </citation>
    <scope>NUCLEOTIDE SEQUENCE [LARGE SCALE GENOMIC DNA]</scope>
    <source>
        <strain evidence="1">MIMBbqt21</strain>
    </source>
</reference>
<dbReference type="AlphaFoldDB" id="A0A243W604"/>
<dbReference type="Proteomes" id="UP000194873">
    <property type="component" value="Unassembled WGS sequence"/>
</dbReference>
<sequence length="93" mass="10704">MLSHDKTQFPSEALFVKDPISGHELDMQPLLKMLHTRYQGDRNELTGDLQEVASYLIHEETECDSARKLRRVLGIVNAMHDAWESITIRKAAR</sequence>
<dbReference type="OrthoDB" id="886206at2"/>
<comment type="caution">
    <text evidence="1">The sequence shown here is derived from an EMBL/GenBank/DDBJ whole genome shotgun (WGS) entry which is preliminary data.</text>
</comment>
<organism evidence="1 2">
    <name type="scientific">Hymenobacter crusticola</name>
    <dbReference type="NCBI Taxonomy" id="1770526"/>
    <lineage>
        <taxon>Bacteria</taxon>
        <taxon>Pseudomonadati</taxon>
        <taxon>Bacteroidota</taxon>
        <taxon>Cytophagia</taxon>
        <taxon>Cytophagales</taxon>
        <taxon>Hymenobacteraceae</taxon>
        <taxon>Hymenobacter</taxon>
    </lineage>
</organism>
<name>A0A243W604_9BACT</name>